<dbReference type="SUPFAM" id="SSF48403">
    <property type="entry name" value="Ankyrin repeat"/>
    <property type="match status" value="1"/>
</dbReference>
<organism evidence="5 6">
    <name type="scientific">Cladophialophora chaetospira</name>
    <dbReference type="NCBI Taxonomy" id="386627"/>
    <lineage>
        <taxon>Eukaryota</taxon>
        <taxon>Fungi</taxon>
        <taxon>Dikarya</taxon>
        <taxon>Ascomycota</taxon>
        <taxon>Pezizomycotina</taxon>
        <taxon>Eurotiomycetes</taxon>
        <taxon>Chaetothyriomycetidae</taxon>
        <taxon>Chaetothyriales</taxon>
        <taxon>Herpotrichiellaceae</taxon>
        <taxon>Cladophialophora</taxon>
    </lineage>
</organism>
<dbReference type="Gene3D" id="1.25.40.20">
    <property type="entry name" value="Ankyrin repeat-containing domain"/>
    <property type="match status" value="1"/>
</dbReference>
<feature type="repeat" description="ANK" evidence="3">
    <location>
        <begin position="114"/>
        <end position="146"/>
    </location>
</feature>
<evidence type="ECO:0000256" key="2">
    <source>
        <dbReference type="ARBA" id="ARBA00023043"/>
    </source>
</evidence>
<dbReference type="PANTHER" id="PTHR24188">
    <property type="entry name" value="ANKYRIN REPEAT PROTEIN"/>
    <property type="match status" value="1"/>
</dbReference>
<dbReference type="PROSITE" id="PS50088">
    <property type="entry name" value="ANK_REPEAT"/>
    <property type="match status" value="1"/>
</dbReference>
<dbReference type="Pfam" id="PF12796">
    <property type="entry name" value="Ank_2"/>
    <property type="match status" value="1"/>
</dbReference>
<dbReference type="AlphaFoldDB" id="A0AA38XPH0"/>
<dbReference type="SMART" id="SM00248">
    <property type="entry name" value="ANK"/>
    <property type="match status" value="2"/>
</dbReference>
<comment type="caution">
    <text evidence="5">The sequence shown here is derived from an EMBL/GenBank/DDBJ whole genome shotgun (WGS) entry which is preliminary data.</text>
</comment>
<evidence type="ECO:0000256" key="1">
    <source>
        <dbReference type="ARBA" id="ARBA00022737"/>
    </source>
</evidence>
<reference evidence="5" key="1">
    <citation type="submission" date="2022-10" db="EMBL/GenBank/DDBJ databases">
        <title>Culturing micro-colonial fungi from biological soil crusts in the Mojave desert and describing Neophaeococcomyces mojavensis, and introducing the new genera and species Taxawa tesnikishii.</title>
        <authorList>
            <person name="Kurbessoian T."/>
            <person name="Stajich J.E."/>
        </authorList>
    </citation>
    <scope>NUCLEOTIDE SEQUENCE</scope>
    <source>
        <strain evidence="5">TK_41</strain>
    </source>
</reference>
<keyword evidence="2 3" id="KW-0040">ANK repeat</keyword>
<feature type="compositionally biased region" description="Basic and acidic residues" evidence="4">
    <location>
        <begin position="201"/>
        <end position="211"/>
    </location>
</feature>
<proteinExistence type="predicted"/>
<evidence type="ECO:0000256" key="3">
    <source>
        <dbReference type="PROSITE-ProRule" id="PRU00023"/>
    </source>
</evidence>
<protein>
    <submittedName>
        <fullName evidence="5">Ankyrin repeat-containing protein</fullName>
    </submittedName>
</protein>
<dbReference type="EMBL" id="JAPDRK010000001">
    <property type="protein sequence ID" value="KAJ9617197.1"/>
    <property type="molecule type" value="Genomic_DNA"/>
</dbReference>
<feature type="region of interest" description="Disordered" evidence="4">
    <location>
        <begin position="182"/>
        <end position="235"/>
    </location>
</feature>
<evidence type="ECO:0000313" key="5">
    <source>
        <dbReference type="EMBL" id="KAJ9617197.1"/>
    </source>
</evidence>
<keyword evidence="1" id="KW-0677">Repeat</keyword>
<keyword evidence="6" id="KW-1185">Reference proteome</keyword>
<dbReference type="PANTHER" id="PTHR24188:SF29">
    <property type="entry name" value="GH09064P"/>
    <property type="match status" value="1"/>
</dbReference>
<accession>A0AA38XPH0</accession>
<evidence type="ECO:0000256" key="4">
    <source>
        <dbReference type="SAM" id="MobiDB-lite"/>
    </source>
</evidence>
<dbReference type="InterPro" id="IPR002110">
    <property type="entry name" value="Ankyrin_rpt"/>
</dbReference>
<sequence length="235" mass="24482">MPTSTLPAPTPDELDDLIYFSRTGDLASLTSQITHLCATHNIPPSVLLASSIDIDASGQGTQSSLLHYPAANGFLPVVNYLLGLLTPSTSLGDSQGATVVDKSAPELVNHRNSAGNTPLHWAAVNGHLDVVKALVSAGADAKVKNEQGRDCVVEAEVAGENGREGCRECVVWMLMHCEGVEQGSGGGAKQEEGEAVLDEGVEGKEKGKANGEEPVDEDEIGVNGNGGTKERKNDT</sequence>
<name>A0AA38XPH0_9EURO</name>
<dbReference type="PROSITE" id="PS50297">
    <property type="entry name" value="ANK_REP_REGION"/>
    <property type="match status" value="1"/>
</dbReference>
<gene>
    <name evidence="5" type="primary">YAR1</name>
    <name evidence="5" type="ORF">H2200_000918</name>
</gene>
<evidence type="ECO:0000313" key="6">
    <source>
        <dbReference type="Proteomes" id="UP001172673"/>
    </source>
</evidence>
<dbReference type="Proteomes" id="UP001172673">
    <property type="component" value="Unassembled WGS sequence"/>
</dbReference>
<dbReference type="InterPro" id="IPR036770">
    <property type="entry name" value="Ankyrin_rpt-contain_sf"/>
</dbReference>